<gene>
    <name evidence="2" type="ORF">MPDQ_004694</name>
</gene>
<name>A0A507QKW4_MONPU</name>
<evidence type="ECO:0000256" key="1">
    <source>
        <dbReference type="SAM" id="MobiDB-lite"/>
    </source>
</evidence>
<dbReference type="AlphaFoldDB" id="A0A507QKW4"/>
<proteinExistence type="predicted"/>
<feature type="compositionally biased region" description="Low complexity" evidence="1">
    <location>
        <begin position="392"/>
        <end position="410"/>
    </location>
</feature>
<reference evidence="2 3" key="1">
    <citation type="submission" date="2019-06" db="EMBL/GenBank/DDBJ databases">
        <title>Wine fermentation using esterase from Monascus purpureus.</title>
        <authorList>
            <person name="Geng C."/>
            <person name="Zhang Y."/>
        </authorList>
    </citation>
    <scope>NUCLEOTIDE SEQUENCE [LARGE SCALE GENOMIC DNA]</scope>
    <source>
        <strain evidence="2">HQ1</strain>
    </source>
</reference>
<feature type="compositionally biased region" description="Basic and acidic residues" evidence="1">
    <location>
        <begin position="460"/>
        <end position="485"/>
    </location>
</feature>
<evidence type="ECO:0000313" key="3">
    <source>
        <dbReference type="Proteomes" id="UP000319663"/>
    </source>
</evidence>
<dbReference type="STRING" id="5098.A0A507QKW4"/>
<dbReference type="Proteomes" id="UP000319663">
    <property type="component" value="Unassembled WGS sequence"/>
</dbReference>
<organism evidence="2 3">
    <name type="scientific">Monascus purpureus</name>
    <name type="common">Red mold</name>
    <name type="synonym">Monascus anka</name>
    <dbReference type="NCBI Taxonomy" id="5098"/>
    <lineage>
        <taxon>Eukaryota</taxon>
        <taxon>Fungi</taxon>
        <taxon>Dikarya</taxon>
        <taxon>Ascomycota</taxon>
        <taxon>Pezizomycotina</taxon>
        <taxon>Eurotiomycetes</taxon>
        <taxon>Eurotiomycetidae</taxon>
        <taxon>Eurotiales</taxon>
        <taxon>Aspergillaceae</taxon>
        <taxon>Monascus</taxon>
    </lineage>
</organism>
<feature type="region of interest" description="Disordered" evidence="1">
    <location>
        <begin position="310"/>
        <end position="335"/>
    </location>
</feature>
<comment type="caution">
    <text evidence="2">The sequence shown here is derived from an EMBL/GenBank/DDBJ whole genome shotgun (WGS) entry which is preliminary data.</text>
</comment>
<keyword evidence="3" id="KW-1185">Reference proteome</keyword>
<sequence>MRYENWDVLLFPENSKVPIQEFKTQCFVTKDEESPYLRSPSIINPSVYGLPHGNFGQLPVLTTFIPSLPQSTAFRVSVHSWEKPRPSRTIESLMQPDDTLLYEVRVFIDGICVSGSIFSPRTTWPHVIDYSSHIDKNGNQDNLRFPAFHQEILEQMHWDAGELHGRIRTVISEGFSRPHRTPPFERVKDIIAFSFQHAPLHILEYSNIAWPNAAMWSPAPQTLFKYNSGSGYSDLKEPEDAHAHSPTRHGIRRAGTVASQPSSQALYNAWTYRNFPTPPTQWPSYQREPRWLVQEPYATDAFIDPYMIERPSRGGTRSSLEDVPMPDYAGSSSASSRAISSMTGVSYEHSKQPSVVAPTDEERYSQLIETMSPLKVHNSTIPAAPPTSLRPSAAAEARSASYTRSASRTSGPAVALKEISQPGTRDVSESSAKSNMPAEISIEPVAMRRVHASPSPNVKGKKEAMGVENKENETDVETPRKDAEKTSNSQPKVVVRTSGSIDVPRSSRRSRSSVSILGDLVQELANTSKEEISLISPVKAVSPLAVEDHVQQNDFEDFLDSRMRLGATAAIEIGEAD</sequence>
<feature type="region of interest" description="Disordered" evidence="1">
    <location>
        <begin position="384"/>
        <end position="513"/>
    </location>
</feature>
<feature type="compositionally biased region" description="Basic and acidic residues" evidence="1">
    <location>
        <begin position="234"/>
        <end position="243"/>
    </location>
</feature>
<feature type="region of interest" description="Disordered" evidence="1">
    <location>
        <begin position="234"/>
        <end position="260"/>
    </location>
</feature>
<evidence type="ECO:0000313" key="2">
    <source>
        <dbReference type="EMBL" id="TQB67822.1"/>
    </source>
</evidence>
<dbReference type="OrthoDB" id="5417628at2759"/>
<protein>
    <submittedName>
        <fullName evidence="2">Uncharacterized protein</fullName>
    </submittedName>
</protein>
<dbReference type="EMBL" id="VIFY01000301">
    <property type="protein sequence ID" value="TQB67822.1"/>
    <property type="molecule type" value="Genomic_DNA"/>
</dbReference>
<accession>A0A507QKW4</accession>